<evidence type="ECO:0000256" key="4">
    <source>
        <dbReference type="ARBA" id="ARBA00023186"/>
    </source>
</evidence>
<dbReference type="GO" id="GO:0006364">
    <property type="term" value="P:rRNA processing"/>
    <property type="evidence" value="ECO:0007669"/>
    <property type="project" value="UniProtKB-UniRule"/>
</dbReference>
<dbReference type="GO" id="GO:0005840">
    <property type="term" value="C:ribosome"/>
    <property type="evidence" value="ECO:0007669"/>
    <property type="project" value="InterPro"/>
</dbReference>
<keyword evidence="4 5" id="KW-0143">Chaperone</keyword>
<dbReference type="RefSeq" id="WP_068497745.1">
    <property type="nucleotide sequence ID" value="NZ_LWQU01000085.1"/>
</dbReference>
<keyword evidence="1 5" id="KW-0963">Cytoplasm</keyword>
<feature type="domain" description="RimM N-terminal" evidence="6">
    <location>
        <begin position="6"/>
        <end position="85"/>
    </location>
</feature>
<evidence type="ECO:0000256" key="3">
    <source>
        <dbReference type="ARBA" id="ARBA00022552"/>
    </source>
</evidence>
<evidence type="ECO:0000259" key="7">
    <source>
        <dbReference type="Pfam" id="PF24986"/>
    </source>
</evidence>
<dbReference type="Gene3D" id="2.30.30.240">
    <property type="entry name" value="PRC-barrel domain"/>
    <property type="match status" value="1"/>
</dbReference>
<comment type="domain">
    <text evidence="5">The PRC barrel domain binds ribosomal protein uS19.</text>
</comment>
<dbReference type="Gene3D" id="2.40.30.60">
    <property type="entry name" value="RimM"/>
    <property type="match status" value="1"/>
</dbReference>
<dbReference type="InterPro" id="IPR009000">
    <property type="entry name" value="Transl_B-barrel_sf"/>
</dbReference>
<gene>
    <name evidence="5" type="primary">rimM</name>
    <name evidence="8" type="ORF">A6A05_07890</name>
</gene>
<proteinExistence type="inferred from homology"/>
<comment type="subcellular location">
    <subcellularLocation>
        <location evidence="5">Cytoplasm</location>
    </subcellularLocation>
</comment>
<comment type="caution">
    <text evidence="8">The sequence shown here is derived from an EMBL/GenBank/DDBJ whole genome shotgun (WGS) entry which is preliminary data.</text>
</comment>
<dbReference type="HAMAP" id="MF_00014">
    <property type="entry name" value="Ribosome_mat_RimM"/>
    <property type="match status" value="1"/>
</dbReference>
<dbReference type="InterPro" id="IPR002676">
    <property type="entry name" value="RimM_N"/>
</dbReference>
<dbReference type="Pfam" id="PF24986">
    <property type="entry name" value="PRC_RimM"/>
    <property type="match status" value="1"/>
</dbReference>
<dbReference type="STRING" id="1437059.A6A05_07890"/>
<reference evidence="8 9" key="1">
    <citation type="submission" date="2016-04" db="EMBL/GenBank/DDBJ databases">
        <title>Draft genome sequence of freshwater magnetotactic bacteria Magnetospirillum marisnigri SP-1 and Magnetospirillum moscoviense BB-1.</title>
        <authorList>
            <person name="Koziaeva V."/>
            <person name="Dziuba M.V."/>
            <person name="Ivanov T.M."/>
            <person name="Kuznetsov B."/>
            <person name="Grouzdev D.S."/>
        </authorList>
    </citation>
    <scope>NUCLEOTIDE SEQUENCE [LARGE SCALE GENOMIC DNA]</scope>
    <source>
        <strain evidence="8 9">BB-1</strain>
    </source>
</reference>
<keyword evidence="2 5" id="KW-0690">Ribosome biogenesis</keyword>
<feature type="domain" description="Ribosome maturation factor RimM PRC barrel" evidence="7">
    <location>
        <begin position="98"/>
        <end position="163"/>
    </location>
</feature>
<evidence type="ECO:0000256" key="5">
    <source>
        <dbReference type="HAMAP-Rule" id="MF_00014"/>
    </source>
</evidence>
<dbReference type="PANTHER" id="PTHR33692:SF1">
    <property type="entry name" value="RIBOSOME MATURATION FACTOR RIMM"/>
    <property type="match status" value="1"/>
</dbReference>
<dbReference type="PANTHER" id="PTHR33692">
    <property type="entry name" value="RIBOSOME MATURATION FACTOR RIMM"/>
    <property type="match status" value="1"/>
</dbReference>
<dbReference type="SUPFAM" id="SSF50447">
    <property type="entry name" value="Translation proteins"/>
    <property type="match status" value="1"/>
</dbReference>
<evidence type="ECO:0000256" key="1">
    <source>
        <dbReference type="ARBA" id="ARBA00022490"/>
    </source>
</evidence>
<comment type="subunit">
    <text evidence="5">Binds ribosomal protein uS19.</text>
</comment>
<dbReference type="InterPro" id="IPR036976">
    <property type="entry name" value="RimM_N_sf"/>
</dbReference>
<keyword evidence="3 5" id="KW-0698">rRNA processing</keyword>
<dbReference type="Proteomes" id="UP000078543">
    <property type="component" value="Unassembled WGS sequence"/>
</dbReference>
<dbReference type="InterPro" id="IPR011033">
    <property type="entry name" value="PRC_barrel-like_sf"/>
</dbReference>
<dbReference type="AlphaFoldDB" id="A0A178MZW0"/>
<dbReference type="NCBIfam" id="TIGR02273">
    <property type="entry name" value="16S_RimM"/>
    <property type="match status" value="1"/>
</dbReference>
<dbReference type="OrthoDB" id="9788191at2"/>
<comment type="function">
    <text evidence="5">An accessory protein needed during the final step in the assembly of 30S ribosomal subunit, possibly for assembly of the head region. Essential for efficient processing of 16S rRNA. May be needed both before and after RbfA during the maturation of 16S rRNA. It has affinity for free ribosomal 30S subunits but not for 70S ribosomes.</text>
</comment>
<organism evidence="8 9">
    <name type="scientific">Magnetospirillum moscoviense</name>
    <dbReference type="NCBI Taxonomy" id="1437059"/>
    <lineage>
        <taxon>Bacteria</taxon>
        <taxon>Pseudomonadati</taxon>
        <taxon>Pseudomonadota</taxon>
        <taxon>Alphaproteobacteria</taxon>
        <taxon>Rhodospirillales</taxon>
        <taxon>Rhodospirillaceae</taxon>
        <taxon>Magnetospirillum</taxon>
    </lineage>
</organism>
<evidence type="ECO:0000259" key="6">
    <source>
        <dbReference type="Pfam" id="PF01782"/>
    </source>
</evidence>
<dbReference type="GO" id="GO:0042274">
    <property type="term" value="P:ribosomal small subunit biogenesis"/>
    <property type="evidence" value="ECO:0007669"/>
    <property type="project" value="UniProtKB-UniRule"/>
</dbReference>
<dbReference type="InterPro" id="IPR056792">
    <property type="entry name" value="PRC_RimM"/>
</dbReference>
<comment type="similarity">
    <text evidence="5">Belongs to the RimM family.</text>
</comment>
<dbReference type="EMBL" id="LWQU01000085">
    <property type="protein sequence ID" value="OAN56882.1"/>
    <property type="molecule type" value="Genomic_DNA"/>
</dbReference>
<dbReference type="Pfam" id="PF01782">
    <property type="entry name" value="RimM"/>
    <property type="match status" value="1"/>
</dbReference>
<dbReference type="GO" id="GO:0005737">
    <property type="term" value="C:cytoplasm"/>
    <property type="evidence" value="ECO:0007669"/>
    <property type="project" value="UniProtKB-SubCell"/>
</dbReference>
<evidence type="ECO:0000313" key="8">
    <source>
        <dbReference type="EMBL" id="OAN56882.1"/>
    </source>
</evidence>
<evidence type="ECO:0000313" key="9">
    <source>
        <dbReference type="Proteomes" id="UP000078543"/>
    </source>
</evidence>
<dbReference type="SUPFAM" id="SSF50346">
    <property type="entry name" value="PRC-barrel domain"/>
    <property type="match status" value="1"/>
</dbReference>
<name>A0A178MZW0_9PROT</name>
<protein>
    <recommendedName>
        <fullName evidence="5">Ribosome maturation factor RimM</fullName>
    </recommendedName>
</protein>
<accession>A0A178MZW0</accession>
<keyword evidence="9" id="KW-1185">Reference proteome</keyword>
<dbReference type="InterPro" id="IPR011961">
    <property type="entry name" value="RimM"/>
</dbReference>
<sequence>MTTRVCVGAIVGAHGVRGQVRVKSFTDDPADVAAYGPVESEDGKRRFGLKVVGQSKGLVIAWIDGVTDRNAAEAMKGTRFFVPRDRLPEPEEDEFFYSDLAGLIAFGVDGAEMGRVRGVANFGAGEVLEIQLRDGGSIMVPFTKACVPQVDVAKGRLVVDPPSFAEEDENDQGGAER</sequence>
<evidence type="ECO:0000256" key="2">
    <source>
        <dbReference type="ARBA" id="ARBA00022517"/>
    </source>
</evidence>
<dbReference type="GO" id="GO:0043022">
    <property type="term" value="F:ribosome binding"/>
    <property type="evidence" value="ECO:0007669"/>
    <property type="project" value="InterPro"/>
</dbReference>